<sequence>APAPTQCTYVATEHHKACGEGWFHLNLKRAQLFNCAANSTTCRDFVEKVTHFQHESITGHGNTVSQCSNSSTWPSRYQDVGVCL</sequence>
<proteinExistence type="predicted"/>
<reference evidence="1 2" key="1">
    <citation type="submission" date="2021-06" db="EMBL/GenBank/DDBJ databases">
        <authorList>
            <person name="Palmer J.M."/>
        </authorList>
    </citation>
    <scope>NUCLEOTIDE SEQUENCE [LARGE SCALE GENOMIC DNA]</scope>
    <source>
        <strain evidence="1 2">GA_2019</strain>
        <tissue evidence="1">Muscle</tissue>
    </source>
</reference>
<keyword evidence="2" id="KW-1185">Reference proteome</keyword>
<dbReference type="Proteomes" id="UP001476798">
    <property type="component" value="Unassembled WGS sequence"/>
</dbReference>
<protein>
    <submittedName>
        <fullName evidence="1">Uncharacterized protein</fullName>
    </submittedName>
</protein>
<evidence type="ECO:0000313" key="1">
    <source>
        <dbReference type="EMBL" id="MEQ2160833.1"/>
    </source>
</evidence>
<organism evidence="1 2">
    <name type="scientific">Goodea atripinnis</name>
    <dbReference type="NCBI Taxonomy" id="208336"/>
    <lineage>
        <taxon>Eukaryota</taxon>
        <taxon>Metazoa</taxon>
        <taxon>Chordata</taxon>
        <taxon>Craniata</taxon>
        <taxon>Vertebrata</taxon>
        <taxon>Euteleostomi</taxon>
        <taxon>Actinopterygii</taxon>
        <taxon>Neopterygii</taxon>
        <taxon>Teleostei</taxon>
        <taxon>Neoteleostei</taxon>
        <taxon>Acanthomorphata</taxon>
        <taxon>Ovalentaria</taxon>
        <taxon>Atherinomorphae</taxon>
        <taxon>Cyprinodontiformes</taxon>
        <taxon>Goodeidae</taxon>
        <taxon>Goodea</taxon>
    </lineage>
</organism>
<feature type="non-terminal residue" evidence="1">
    <location>
        <position position="1"/>
    </location>
</feature>
<dbReference type="EMBL" id="JAHRIO010010130">
    <property type="protein sequence ID" value="MEQ2160833.1"/>
    <property type="molecule type" value="Genomic_DNA"/>
</dbReference>
<accession>A0ABV0MP36</accession>
<name>A0ABV0MP36_9TELE</name>
<evidence type="ECO:0000313" key="2">
    <source>
        <dbReference type="Proteomes" id="UP001476798"/>
    </source>
</evidence>
<gene>
    <name evidence="1" type="ORF">GOODEAATRI_003447</name>
</gene>
<comment type="caution">
    <text evidence="1">The sequence shown here is derived from an EMBL/GenBank/DDBJ whole genome shotgun (WGS) entry which is preliminary data.</text>
</comment>